<dbReference type="EMBL" id="JABGBO010000001">
    <property type="protein sequence ID" value="NOL48680.1"/>
    <property type="molecule type" value="Genomic_DNA"/>
</dbReference>
<sequence length="219" mass="24318">MHTENVFFDGLAGKIECAIDWPDTSPIGWALCLHPHPLFDGTNTNKVVTTLARACVQHGLVALRPNFRGVGQSEGNFDHAHGETLDMLALVEQFLATHTEFQGMSWVLGGFSFGTAVAAQLYAEIEDRVNDQESLSLPTQLILLGPGVWRFSYREVTLPSDTLLVHGEKDDVIPLADAYTWLKDRQLPITVIPDSGHFFHGKLVMLKAIIQKQLRLMRG</sequence>
<protein>
    <submittedName>
        <fullName evidence="1">Alpha/beta hydrolase</fullName>
    </submittedName>
</protein>
<name>A0A7Y4L809_9BURK</name>
<dbReference type="InterPro" id="IPR029058">
    <property type="entry name" value="AB_hydrolase_fold"/>
</dbReference>
<keyword evidence="1" id="KW-0378">Hydrolase</keyword>
<comment type="caution">
    <text evidence="1">The sequence shown here is derived from an EMBL/GenBank/DDBJ whole genome shotgun (WGS) entry which is preliminary data.</text>
</comment>
<evidence type="ECO:0000313" key="2">
    <source>
        <dbReference type="Proteomes" id="UP000541421"/>
    </source>
</evidence>
<gene>
    <name evidence="1" type="ORF">HKX40_00805</name>
</gene>
<dbReference type="PANTHER" id="PTHR42103:SF2">
    <property type="entry name" value="AB HYDROLASE-1 DOMAIN-CONTAINING PROTEIN"/>
    <property type="match status" value="1"/>
</dbReference>
<reference evidence="1 2" key="1">
    <citation type="submission" date="2020-05" db="EMBL/GenBank/DDBJ databases">
        <authorList>
            <person name="Niu N."/>
        </authorList>
    </citation>
    <scope>NUCLEOTIDE SEQUENCE [LARGE SCALE GENOMIC DNA]</scope>
    <source>
        <strain evidence="1 2">LMG10982</strain>
    </source>
</reference>
<keyword evidence="2" id="KW-1185">Reference proteome</keyword>
<dbReference type="PANTHER" id="PTHR42103">
    <property type="entry name" value="ALPHA/BETA-HYDROLASES SUPERFAMILY PROTEIN"/>
    <property type="match status" value="1"/>
</dbReference>
<dbReference type="AlphaFoldDB" id="A0A7Y4L809"/>
<dbReference type="SUPFAM" id="SSF53474">
    <property type="entry name" value="alpha/beta-Hydrolases"/>
    <property type="match status" value="1"/>
</dbReference>
<proteinExistence type="predicted"/>
<evidence type="ECO:0000313" key="1">
    <source>
        <dbReference type="EMBL" id="NOL48680.1"/>
    </source>
</evidence>
<accession>A0A7Y4L809</accession>
<organism evidence="1 2">
    <name type="scientific">Pelistega europaea</name>
    <dbReference type="NCBI Taxonomy" id="106147"/>
    <lineage>
        <taxon>Bacteria</taxon>
        <taxon>Pseudomonadati</taxon>
        <taxon>Pseudomonadota</taxon>
        <taxon>Betaproteobacteria</taxon>
        <taxon>Burkholderiales</taxon>
        <taxon>Alcaligenaceae</taxon>
        <taxon>Pelistega</taxon>
    </lineage>
</organism>
<dbReference type="GO" id="GO:0016787">
    <property type="term" value="F:hydrolase activity"/>
    <property type="evidence" value="ECO:0007669"/>
    <property type="project" value="UniProtKB-KW"/>
</dbReference>
<dbReference type="Gene3D" id="3.40.50.1820">
    <property type="entry name" value="alpha/beta hydrolase"/>
    <property type="match status" value="1"/>
</dbReference>
<dbReference type="Proteomes" id="UP000541421">
    <property type="component" value="Unassembled WGS sequence"/>
</dbReference>
<dbReference type="RefSeq" id="WP_171587665.1">
    <property type="nucleotide sequence ID" value="NZ_JABGBO010000001.1"/>
</dbReference>